<evidence type="ECO:0000256" key="1">
    <source>
        <dbReference type="SAM" id="SignalP"/>
    </source>
</evidence>
<accession>A0A0G4GNT0</accession>
<dbReference type="InParanoid" id="A0A0G4GNT0"/>
<reference evidence="2 3" key="1">
    <citation type="submission" date="2014-11" db="EMBL/GenBank/DDBJ databases">
        <authorList>
            <person name="Zhu J."/>
            <person name="Qi W."/>
            <person name="Song R."/>
        </authorList>
    </citation>
    <scope>NUCLEOTIDE SEQUENCE [LARGE SCALE GENOMIC DNA]</scope>
</reference>
<keyword evidence="3" id="KW-1185">Reference proteome</keyword>
<dbReference type="VEuPathDB" id="CryptoDB:Vbra_2351"/>
<proteinExistence type="predicted"/>
<gene>
    <name evidence="2" type="ORF">Vbra_2351</name>
</gene>
<feature type="chain" id="PRO_5005190740" evidence="1">
    <location>
        <begin position="21"/>
        <end position="188"/>
    </location>
</feature>
<evidence type="ECO:0000313" key="2">
    <source>
        <dbReference type="EMBL" id="CEM31941.1"/>
    </source>
</evidence>
<dbReference type="AlphaFoldDB" id="A0A0G4GNT0"/>
<organism evidence="2 3">
    <name type="scientific">Vitrella brassicaformis (strain CCMP3155)</name>
    <dbReference type="NCBI Taxonomy" id="1169540"/>
    <lineage>
        <taxon>Eukaryota</taxon>
        <taxon>Sar</taxon>
        <taxon>Alveolata</taxon>
        <taxon>Colpodellida</taxon>
        <taxon>Vitrellaceae</taxon>
        <taxon>Vitrella</taxon>
    </lineage>
</organism>
<dbReference type="Proteomes" id="UP000041254">
    <property type="component" value="Unassembled WGS sequence"/>
</dbReference>
<sequence length="188" mass="20394">MKFTLALLFAAAFLVAASQAGCDDKPPVTCCHCCKPGEFACFGTCRTDRQTCAPWDSCDHCDVDTDCIDRSHPQCYDNPPCEDTSGDCECPDHIHTGIVSAIRTKLCDEVCEVPPTCAGGFCLLSAPFFFLEKACFKKCMKECNRECECGKKPDDSQRLEACCGAVTGFVPAGEKKCCFGSLDDCLTE</sequence>
<protein>
    <submittedName>
        <fullName evidence="2">Uncharacterized protein</fullName>
    </submittedName>
</protein>
<keyword evidence="1" id="KW-0732">Signal</keyword>
<dbReference type="EMBL" id="CDMY01000738">
    <property type="protein sequence ID" value="CEM31941.1"/>
    <property type="molecule type" value="Genomic_DNA"/>
</dbReference>
<name>A0A0G4GNT0_VITBC</name>
<feature type="signal peptide" evidence="1">
    <location>
        <begin position="1"/>
        <end position="20"/>
    </location>
</feature>
<evidence type="ECO:0000313" key="3">
    <source>
        <dbReference type="Proteomes" id="UP000041254"/>
    </source>
</evidence>